<dbReference type="PROSITE" id="PS50181">
    <property type="entry name" value="FBOX"/>
    <property type="match status" value="1"/>
</dbReference>
<sequence>MGSVLSSPRNRDRNRGRDEISHTNPNKRLKISPVDYNKNPRLIPALPDEISLQILARAPKIHYLNLKMVSRSWKSAITSRELLQLRRELGTAEEWLYVLTKVDANNLTWHALDPLSGKWQRLPPMPHVVNEDESNKRGLSGFMMWNVVGSSIRIVDFVRGWFWRRDGLDQMPFCGCAVGAVNGCLYVLGGFSRALALNCVWRYDPCLNSWEEVNPMTSGRAFCKTGLLNKKLYVVGGVSRGRNGLNPLRTAEVFDPETGLWTELPAMPFMKAHILPTAFLADILKPIATGMATYGERLYVPQSLCSWPFIFDIGGEIYDPETNSWAAMPAGMGDGWPARQPGTKLGVVVDGDLYALEPTSSLESGKIKRYDHQEDVWRVVVPTVPIHDFTDSEAPYLLAGFLGKLHVITKDADDNITVLQATVQKQGSSSSSSSSSAPTTNFISENAAPLVEVEEETNTWRVIASRDFGAGELVSCQVLEV</sequence>
<gene>
    <name evidence="5" type="ORF">CB5_LOCUS9593</name>
</gene>
<dbReference type="EMBL" id="LR862145">
    <property type="protein sequence ID" value="CAD1826382.1"/>
    <property type="molecule type" value="Genomic_DNA"/>
</dbReference>
<reference evidence="5" key="1">
    <citation type="submission" date="2020-07" db="EMBL/GenBank/DDBJ databases">
        <authorList>
            <person name="Lin J."/>
        </authorList>
    </citation>
    <scope>NUCLEOTIDE SEQUENCE</scope>
</reference>
<evidence type="ECO:0000259" key="4">
    <source>
        <dbReference type="PROSITE" id="PS50181"/>
    </source>
</evidence>
<dbReference type="Pfam" id="PF01344">
    <property type="entry name" value="Kelch_1"/>
    <property type="match status" value="2"/>
</dbReference>
<dbReference type="Gene3D" id="2.120.10.80">
    <property type="entry name" value="Kelch-type beta propeller"/>
    <property type="match status" value="1"/>
</dbReference>
<evidence type="ECO:0000313" key="5">
    <source>
        <dbReference type="EMBL" id="CAD1826382.1"/>
    </source>
</evidence>
<name>A0A6V7P6G9_ANACO</name>
<feature type="region of interest" description="Disordered" evidence="3">
    <location>
        <begin position="1"/>
        <end position="32"/>
    </location>
</feature>
<accession>A0A6V7P6G9</accession>
<evidence type="ECO:0000256" key="1">
    <source>
        <dbReference type="ARBA" id="ARBA00022441"/>
    </source>
</evidence>
<dbReference type="SUPFAM" id="SSF117281">
    <property type="entry name" value="Kelch motif"/>
    <property type="match status" value="1"/>
</dbReference>
<dbReference type="CDD" id="cd22152">
    <property type="entry name" value="F-box_AtAFR-like"/>
    <property type="match status" value="1"/>
</dbReference>
<dbReference type="InterPro" id="IPR006652">
    <property type="entry name" value="Kelch_1"/>
</dbReference>
<dbReference type="PANTHER" id="PTHR46344:SF27">
    <property type="entry name" value="KELCH REPEAT SUPERFAMILY PROTEIN"/>
    <property type="match status" value="1"/>
</dbReference>
<evidence type="ECO:0000256" key="2">
    <source>
        <dbReference type="ARBA" id="ARBA00022737"/>
    </source>
</evidence>
<dbReference type="SMART" id="SM00612">
    <property type="entry name" value="Kelch"/>
    <property type="match status" value="2"/>
</dbReference>
<dbReference type="InterPro" id="IPR015915">
    <property type="entry name" value="Kelch-typ_b-propeller"/>
</dbReference>
<feature type="compositionally biased region" description="Basic and acidic residues" evidence="3">
    <location>
        <begin position="9"/>
        <end position="21"/>
    </location>
</feature>
<dbReference type="Pfam" id="PF00646">
    <property type="entry name" value="F-box"/>
    <property type="match status" value="1"/>
</dbReference>
<dbReference type="InterPro" id="IPR001810">
    <property type="entry name" value="F-box_dom"/>
</dbReference>
<keyword evidence="1" id="KW-0880">Kelch repeat</keyword>
<dbReference type="PANTHER" id="PTHR46344">
    <property type="entry name" value="OS02G0202900 PROTEIN"/>
    <property type="match status" value="1"/>
</dbReference>
<protein>
    <recommendedName>
        <fullName evidence="4">F-box domain-containing protein</fullName>
    </recommendedName>
</protein>
<proteinExistence type="predicted"/>
<dbReference type="SUPFAM" id="SSF81383">
    <property type="entry name" value="F-box domain"/>
    <property type="match status" value="1"/>
</dbReference>
<organism evidence="5">
    <name type="scientific">Ananas comosus var. bracteatus</name>
    <name type="common">red pineapple</name>
    <dbReference type="NCBI Taxonomy" id="296719"/>
    <lineage>
        <taxon>Eukaryota</taxon>
        <taxon>Viridiplantae</taxon>
        <taxon>Streptophyta</taxon>
        <taxon>Embryophyta</taxon>
        <taxon>Tracheophyta</taxon>
        <taxon>Spermatophyta</taxon>
        <taxon>Magnoliopsida</taxon>
        <taxon>Liliopsida</taxon>
        <taxon>Poales</taxon>
        <taxon>Bromeliaceae</taxon>
        <taxon>Bromelioideae</taxon>
        <taxon>Ananas</taxon>
    </lineage>
</organism>
<feature type="domain" description="F-box" evidence="4">
    <location>
        <begin position="40"/>
        <end position="89"/>
    </location>
</feature>
<dbReference type="InterPro" id="IPR036047">
    <property type="entry name" value="F-box-like_dom_sf"/>
</dbReference>
<evidence type="ECO:0000256" key="3">
    <source>
        <dbReference type="SAM" id="MobiDB-lite"/>
    </source>
</evidence>
<keyword evidence="2" id="KW-0677">Repeat</keyword>
<dbReference type="AlphaFoldDB" id="A0A6V7P6G9"/>
<dbReference type="SMART" id="SM00256">
    <property type="entry name" value="FBOX"/>
    <property type="match status" value="1"/>
</dbReference>